<name>A0A7C9FD63_9BACT</name>
<dbReference type="EMBL" id="WHLY01000002">
    <property type="protein sequence ID" value="MPR34427.1"/>
    <property type="molecule type" value="Genomic_DNA"/>
</dbReference>
<keyword evidence="1" id="KW-0472">Membrane</keyword>
<protein>
    <submittedName>
        <fullName evidence="2">Uncharacterized protein</fullName>
    </submittedName>
</protein>
<evidence type="ECO:0000313" key="2">
    <source>
        <dbReference type="EMBL" id="MPR34427.1"/>
    </source>
</evidence>
<organism evidence="2 3">
    <name type="scientific">Salmonirosea aquatica</name>
    <dbReference type="NCBI Taxonomy" id="2654236"/>
    <lineage>
        <taxon>Bacteria</taxon>
        <taxon>Pseudomonadati</taxon>
        <taxon>Bacteroidota</taxon>
        <taxon>Cytophagia</taxon>
        <taxon>Cytophagales</taxon>
        <taxon>Spirosomataceae</taxon>
        <taxon>Salmonirosea</taxon>
    </lineage>
</organism>
<dbReference type="AlphaFoldDB" id="A0A7C9FD63"/>
<keyword evidence="3" id="KW-1185">Reference proteome</keyword>
<dbReference type="RefSeq" id="WP_152760638.1">
    <property type="nucleotide sequence ID" value="NZ_WHLY01000002.1"/>
</dbReference>
<dbReference type="Proteomes" id="UP000479293">
    <property type="component" value="Unassembled WGS sequence"/>
</dbReference>
<evidence type="ECO:0000313" key="3">
    <source>
        <dbReference type="Proteomes" id="UP000479293"/>
    </source>
</evidence>
<proteinExistence type="predicted"/>
<evidence type="ECO:0000256" key="1">
    <source>
        <dbReference type="SAM" id="Phobius"/>
    </source>
</evidence>
<sequence>MEENLPVQKKIKSSEKFGALIRERWPEYILEIVVIILSISISFALDEWKDNRRRQELEELYLKELAEDIASDMNQLKEVVAETRLIVQKTESLSKLGQEGTSPGYDQFAKDVRFIFKRPRFVARDATFSDLKSTGNMQVISSFPLKNALFDYYSHYTSVVLIEAAEAEASNSLLGPYILRRLPLGNTSDENRKGTPTAISREVEFQNLILVRQSTRQELMAEYEDLLTEAGRVVDLSKTRAK</sequence>
<feature type="transmembrane region" description="Helical" evidence="1">
    <location>
        <begin position="28"/>
        <end position="45"/>
    </location>
</feature>
<comment type="caution">
    <text evidence="2">The sequence shown here is derived from an EMBL/GenBank/DDBJ whole genome shotgun (WGS) entry which is preliminary data.</text>
</comment>
<accession>A0A7C9FD63</accession>
<keyword evidence="1" id="KW-0812">Transmembrane</keyword>
<reference evidence="2 3" key="1">
    <citation type="submission" date="2019-10" db="EMBL/GenBank/DDBJ databases">
        <title>Draft Genome Sequence of Cytophagaceae sp. SJW1-29.</title>
        <authorList>
            <person name="Choi A."/>
        </authorList>
    </citation>
    <scope>NUCLEOTIDE SEQUENCE [LARGE SCALE GENOMIC DNA]</scope>
    <source>
        <strain evidence="2 3">SJW1-29</strain>
    </source>
</reference>
<keyword evidence="1" id="KW-1133">Transmembrane helix</keyword>
<gene>
    <name evidence="2" type="ORF">GBK04_13945</name>
</gene>